<dbReference type="PANTHER" id="PTHR11732">
    <property type="entry name" value="ALDO/KETO REDUCTASE"/>
    <property type="match status" value="1"/>
</dbReference>
<organism evidence="3 4">
    <name type="scientific">Columba livia</name>
    <name type="common">Rock dove</name>
    <dbReference type="NCBI Taxonomy" id="8932"/>
    <lineage>
        <taxon>Eukaryota</taxon>
        <taxon>Metazoa</taxon>
        <taxon>Chordata</taxon>
        <taxon>Craniata</taxon>
        <taxon>Vertebrata</taxon>
        <taxon>Euteleostomi</taxon>
        <taxon>Archelosauria</taxon>
        <taxon>Archosauria</taxon>
        <taxon>Dinosauria</taxon>
        <taxon>Saurischia</taxon>
        <taxon>Theropoda</taxon>
        <taxon>Coelurosauria</taxon>
        <taxon>Aves</taxon>
        <taxon>Neognathae</taxon>
        <taxon>Neoaves</taxon>
        <taxon>Columbimorphae</taxon>
        <taxon>Columbiformes</taxon>
        <taxon>Columbidae</taxon>
        <taxon>Columba</taxon>
    </lineage>
</organism>
<evidence type="ECO:0000259" key="2">
    <source>
        <dbReference type="Pfam" id="PF00248"/>
    </source>
</evidence>
<dbReference type="GO" id="GO:0016491">
    <property type="term" value="F:oxidoreductase activity"/>
    <property type="evidence" value="ECO:0007669"/>
    <property type="project" value="InterPro"/>
</dbReference>
<evidence type="ECO:0000313" key="4">
    <source>
        <dbReference type="Proteomes" id="UP000053872"/>
    </source>
</evidence>
<dbReference type="InterPro" id="IPR018170">
    <property type="entry name" value="Aldo/ket_reductase_CS"/>
</dbReference>
<proteinExistence type="inferred from homology"/>
<evidence type="ECO:0000313" key="3">
    <source>
        <dbReference type="EMBL" id="PKK22260.1"/>
    </source>
</evidence>
<dbReference type="SUPFAM" id="SSF51430">
    <property type="entry name" value="NAD(P)-linked oxidoreductase"/>
    <property type="match status" value="1"/>
</dbReference>
<sequence>MTSSGGGEAFLSSPAGKVTAAVLVTMDAGCCHFDYAYVYQNEKEVGEGIQQEIKEGVVKQEDLFIISKAMKELVDAGLVKAIGISNFNHKQIERILNKPGLKYKPANNKLSRRMLPFWMTQRSERLQPSKTEPQHRYIGAVHWVPLPITRPLKKTELRTR</sequence>
<accession>A0A2I0LXV3</accession>
<dbReference type="InterPro" id="IPR036812">
    <property type="entry name" value="NAD(P)_OxRdtase_dom_sf"/>
</dbReference>
<evidence type="ECO:0000256" key="1">
    <source>
        <dbReference type="ARBA" id="ARBA00007905"/>
    </source>
</evidence>
<dbReference type="Pfam" id="PF00248">
    <property type="entry name" value="Aldo_ket_red"/>
    <property type="match status" value="1"/>
</dbReference>
<dbReference type="InParanoid" id="A0A2I0LXV3"/>
<dbReference type="AlphaFoldDB" id="A0A2I0LXV3"/>
<reference evidence="3 4" key="1">
    <citation type="journal article" date="2013" name="Science">
        <title>Genomic diversity and evolution of the head crest in the rock pigeon.</title>
        <authorList>
            <person name="Shapiro M.D."/>
            <person name="Kronenberg Z."/>
            <person name="Li C."/>
            <person name="Domyan E.T."/>
            <person name="Pan H."/>
            <person name="Campbell M."/>
            <person name="Tan H."/>
            <person name="Huff C.D."/>
            <person name="Hu H."/>
            <person name="Vickrey A.I."/>
            <person name="Nielsen S.C."/>
            <person name="Stringham S.A."/>
            <person name="Hu H."/>
            <person name="Willerslev E."/>
            <person name="Gilbert M.T."/>
            <person name="Yandell M."/>
            <person name="Zhang G."/>
            <person name="Wang J."/>
        </authorList>
    </citation>
    <scope>NUCLEOTIDE SEQUENCE [LARGE SCALE GENOMIC DNA]</scope>
    <source>
        <tissue evidence="3">Blood</tissue>
    </source>
</reference>
<dbReference type="PROSITE" id="PS00062">
    <property type="entry name" value="ALDOKETO_REDUCTASE_2"/>
    <property type="match status" value="1"/>
</dbReference>
<gene>
    <name evidence="3" type="ORF">A306_00010043</name>
</gene>
<name>A0A2I0LXV3_COLLI</name>
<dbReference type="InterPro" id="IPR023210">
    <property type="entry name" value="NADP_OxRdtase_dom"/>
</dbReference>
<dbReference type="STRING" id="8932.A0A2I0LXV3"/>
<comment type="similarity">
    <text evidence="1">Belongs to the aldo/keto reductase family.</text>
</comment>
<protein>
    <submittedName>
        <fullName evidence="3">Aldose reductase-related protein 1-like</fullName>
    </submittedName>
</protein>
<keyword evidence="4" id="KW-1185">Reference proteome</keyword>
<comment type="caution">
    <text evidence="3">The sequence shown here is derived from an EMBL/GenBank/DDBJ whole genome shotgun (WGS) entry which is preliminary data.</text>
</comment>
<feature type="domain" description="NADP-dependent oxidoreductase" evidence="2">
    <location>
        <begin position="67"/>
        <end position="115"/>
    </location>
</feature>
<dbReference type="InterPro" id="IPR020471">
    <property type="entry name" value="AKR"/>
</dbReference>
<dbReference type="Gene3D" id="3.20.20.100">
    <property type="entry name" value="NADP-dependent oxidoreductase domain"/>
    <property type="match status" value="2"/>
</dbReference>
<dbReference type="EMBL" id="AKCR02000064">
    <property type="protein sequence ID" value="PKK22260.1"/>
    <property type="molecule type" value="Genomic_DNA"/>
</dbReference>
<dbReference type="Proteomes" id="UP000053872">
    <property type="component" value="Unassembled WGS sequence"/>
</dbReference>